<feature type="transmembrane region" description="Helical" evidence="9">
    <location>
        <begin position="111"/>
        <end position="129"/>
    </location>
</feature>
<comment type="caution">
    <text evidence="11">The sequence shown here is derived from an EMBL/GenBank/DDBJ whole genome shotgun (WGS) entry which is preliminary data.</text>
</comment>
<dbReference type="FunFam" id="3.30.230.10:FF:000005">
    <property type="entry name" value="DNA gyrase subunit B"/>
    <property type="match status" value="1"/>
</dbReference>
<evidence type="ECO:0000313" key="12">
    <source>
        <dbReference type="Proteomes" id="UP000702964"/>
    </source>
</evidence>
<dbReference type="Pfam" id="PF00986">
    <property type="entry name" value="DNA_gyraseB_C"/>
    <property type="match status" value="1"/>
</dbReference>
<dbReference type="GO" id="GO:0003918">
    <property type="term" value="F:DNA topoisomerase type II (double strand cut, ATP-hydrolyzing) activity"/>
    <property type="evidence" value="ECO:0007669"/>
    <property type="project" value="UniProtKB-UniRule"/>
</dbReference>
<feature type="domain" description="Toprim" evidence="10">
    <location>
        <begin position="478"/>
        <end position="592"/>
    </location>
</feature>
<dbReference type="InterPro" id="IPR001241">
    <property type="entry name" value="Topo_IIA"/>
</dbReference>
<comment type="function">
    <text evidence="7">Control of topological states of DNA by transient breakage and subsequent rejoining of DNA strands. Topoisomerase II makes double-strand breaks.</text>
</comment>
<keyword evidence="5 7" id="KW-0238">DNA-binding</keyword>
<dbReference type="GO" id="GO:0003677">
    <property type="term" value="F:DNA binding"/>
    <property type="evidence" value="ECO:0007669"/>
    <property type="project" value="UniProtKB-UniRule"/>
</dbReference>
<proteinExistence type="inferred from homology"/>
<dbReference type="PROSITE" id="PS50880">
    <property type="entry name" value="TOPRIM"/>
    <property type="match status" value="1"/>
</dbReference>
<dbReference type="SUPFAM" id="SSF54211">
    <property type="entry name" value="Ribosomal protein S5 domain 2-like"/>
    <property type="match status" value="1"/>
</dbReference>
<comment type="similarity">
    <text evidence="7">Belongs to the type II topoisomerase family.</text>
</comment>
<evidence type="ECO:0000256" key="9">
    <source>
        <dbReference type="SAM" id="Phobius"/>
    </source>
</evidence>
<dbReference type="SUPFAM" id="SSF55874">
    <property type="entry name" value="ATPase domain of HSP90 chaperone/DNA topoisomerase II/histidine kinase"/>
    <property type="match status" value="1"/>
</dbReference>
<dbReference type="Gene3D" id="3.30.565.10">
    <property type="entry name" value="Histidine kinase-like ATPase, C-terminal domain"/>
    <property type="match status" value="1"/>
</dbReference>
<evidence type="ECO:0000256" key="4">
    <source>
        <dbReference type="ARBA" id="ARBA00022842"/>
    </source>
</evidence>
<evidence type="ECO:0000256" key="7">
    <source>
        <dbReference type="RuleBase" id="RU362094"/>
    </source>
</evidence>
<dbReference type="InterPro" id="IPR013759">
    <property type="entry name" value="Topo_IIA_B_C"/>
</dbReference>
<keyword evidence="9" id="KW-0472">Membrane</keyword>
<dbReference type="InterPro" id="IPR018522">
    <property type="entry name" value="TopoIIA_CS"/>
</dbReference>
<dbReference type="EMBL" id="AOFI03000031">
    <property type="protein sequence ID" value="KAF4323818.1"/>
    <property type="molecule type" value="Genomic_DNA"/>
</dbReference>
<dbReference type="SUPFAM" id="SSF56719">
    <property type="entry name" value="Type II DNA topoisomerase"/>
    <property type="match status" value="1"/>
</dbReference>
<keyword evidence="7" id="KW-0547">Nucleotide-binding</keyword>
<dbReference type="Pfam" id="PF01751">
    <property type="entry name" value="Toprim"/>
    <property type="match status" value="1"/>
</dbReference>
<dbReference type="GO" id="GO:0140359">
    <property type="term" value="F:ABC-type transporter activity"/>
    <property type="evidence" value="ECO:0007669"/>
    <property type="project" value="InterPro"/>
</dbReference>
<keyword evidence="7" id="KW-0067">ATP-binding</keyword>
<gene>
    <name evidence="11" type="ORF">G195_003024</name>
</gene>
<keyword evidence="4" id="KW-0460">Magnesium</keyword>
<dbReference type="PANTHER" id="PTHR45866:SF12">
    <property type="entry name" value="DNA TOPOISOMERASE 4 SUBUNIT B"/>
    <property type="match status" value="1"/>
</dbReference>
<organism evidence="11 12">
    <name type="scientific">Phytophthora kernoviae 00238/432</name>
    <dbReference type="NCBI Taxonomy" id="1284355"/>
    <lineage>
        <taxon>Eukaryota</taxon>
        <taxon>Sar</taxon>
        <taxon>Stramenopiles</taxon>
        <taxon>Oomycota</taxon>
        <taxon>Peronosporomycetes</taxon>
        <taxon>Peronosporales</taxon>
        <taxon>Peronosporaceae</taxon>
        <taxon>Phytophthora</taxon>
    </lineage>
</organism>
<evidence type="ECO:0000256" key="2">
    <source>
        <dbReference type="ARBA" id="ARBA00010708"/>
    </source>
</evidence>
<dbReference type="FunFam" id="3.40.50.670:FF:000002">
    <property type="entry name" value="DNA gyrase subunit B"/>
    <property type="match status" value="1"/>
</dbReference>
<comment type="catalytic activity">
    <reaction evidence="1 7">
        <text>ATP-dependent breakage, passage and rejoining of double-stranded DNA.</text>
        <dbReference type="EC" id="5.6.2.2"/>
    </reaction>
</comment>
<dbReference type="GO" id="GO:0005524">
    <property type="term" value="F:ATP binding"/>
    <property type="evidence" value="ECO:0007669"/>
    <property type="project" value="UniProtKB-UniRule"/>
</dbReference>
<dbReference type="InterPro" id="IPR036890">
    <property type="entry name" value="HATPase_C_sf"/>
</dbReference>
<dbReference type="PROSITE" id="PS00177">
    <property type="entry name" value="TOPOISOMERASE_II"/>
    <property type="match status" value="1"/>
</dbReference>
<evidence type="ECO:0000313" key="11">
    <source>
        <dbReference type="EMBL" id="KAF4323818.1"/>
    </source>
</evidence>
<keyword evidence="9" id="KW-1133">Transmembrane helix</keyword>
<feature type="compositionally biased region" description="Polar residues" evidence="8">
    <location>
        <begin position="460"/>
        <end position="470"/>
    </location>
</feature>
<sequence length="695" mass="78397">MPLIRNETIKMVKKKRLYIIFIVLAVLVPMFTYAQMKSAENNRDKFGGDWRLELQQAITDNQNSLGSDRVPEEYKKYRTVYIQQMQYYLENDINPKEPGGVTFTREFMNNAVGLFIPLLIMAIASDLVSGERTTGTIKMLLTRPVKRWKVLLSKLITLIMFVSIIVVSAYIICYVISGAVFGYKGFGMPIFTGFKVVGTDVDMSAVHAVDQWLYMLMQAGLICTSASGLHHLVWEIVDNAVDEHLAKFCSKIDITLHKDGLRIVLKDERSGNQDEYMYEGGASQFVAFLNENKDVLHDVIHFYAEKDDIEVEVAIQYNAGYTETLASFVNSIPTRGGGTHETGFRAAYTRVMNDYARRTSMIKEKDKNLEGNDLREGMMAVISVKMSEVEFVGQTKDQLGSASARSAVDSVVSENIQRFLEENPQVAQTLIRKAVQASRAREAARKARDEMRTGKKRSESSNLNGKLTPAQSKDFTRNELFIVEGDSAGGSAKQGRDSKIQAILPLKGKPLNPEKAKLADILKNEEYRAITSAIGAGIGTEFAVEDSNYSKIIIMTDADTDGAHIQVLLLTFFYRYMKPLIDAGKIYIAQPPLYKLTRKSGKMASVRYAWTDEELANYMKEFGNNVELQRYKGLGEMNPDQLWETTMNPETRALLKVEIVDAAKAERRVSTLMGDKVDPRKRWIVENVDFTEYEE</sequence>
<dbReference type="SMART" id="SM00433">
    <property type="entry name" value="TOP2c"/>
    <property type="match status" value="1"/>
</dbReference>
<dbReference type="InterPro" id="IPR020568">
    <property type="entry name" value="Ribosomal_Su5_D2-typ_SF"/>
</dbReference>
<keyword evidence="9" id="KW-0812">Transmembrane</keyword>
<dbReference type="GO" id="GO:0005886">
    <property type="term" value="C:plasma membrane"/>
    <property type="evidence" value="ECO:0007669"/>
    <property type="project" value="UniProtKB-SubCell"/>
</dbReference>
<keyword evidence="3" id="KW-0479">Metal-binding</keyword>
<dbReference type="InterPro" id="IPR013506">
    <property type="entry name" value="Topo_IIA_bsu_dom2"/>
</dbReference>
<feature type="region of interest" description="Disordered" evidence="8">
    <location>
        <begin position="437"/>
        <end position="470"/>
    </location>
</feature>
<dbReference type="Proteomes" id="UP000702964">
    <property type="component" value="Unassembled WGS sequence"/>
</dbReference>
<feature type="compositionally biased region" description="Basic and acidic residues" evidence="8">
    <location>
        <begin position="439"/>
        <end position="459"/>
    </location>
</feature>
<name>A0A8J4SQ15_9STRA</name>
<evidence type="ECO:0000256" key="3">
    <source>
        <dbReference type="ARBA" id="ARBA00022723"/>
    </source>
</evidence>
<dbReference type="CDD" id="cd00822">
    <property type="entry name" value="TopoII_Trans_DNA_gyrase"/>
    <property type="match status" value="1"/>
</dbReference>
<dbReference type="GO" id="GO:0006265">
    <property type="term" value="P:DNA topological change"/>
    <property type="evidence" value="ECO:0007669"/>
    <property type="project" value="UniProtKB-UniRule"/>
</dbReference>
<dbReference type="AlphaFoldDB" id="A0A8J4SQ15"/>
<dbReference type="PRINTS" id="PR01159">
    <property type="entry name" value="DNAGYRASEB"/>
</dbReference>
<dbReference type="Pfam" id="PF00204">
    <property type="entry name" value="DNA_gyraseB"/>
    <property type="match status" value="1"/>
</dbReference>
<dbReference type="InterPro" id="IPR014721">
    <property type="entry name" value="Ribsml_uS5_D2-typ_fold_subgr"/>
</dbReference>
<evidence type="ECO:0000256" key="8">
    <source>
        <dbReference type="SAM" id="MobiDB-lite"/>
    </source>
</evidence>
<dbReference type="InterPro" id="IPR000565">
    <property type="entry name" value="Topo_IIA_B"/>
</dbReference>
<dbReference type="Pfam" id="PF12679">
    <property type="entry name" value="ABC2_membrane_2"/>
    <property type="match status" value="1"/>
</dbReference>
<reference evidence="11" key="1">
    <citation type="journal article" date="2015" name="Genom Data">
        <title>Draft genome sequences of Phytophthora kernoviae and Phytophthora ramorum lineage EU2 from Scotland.</title>
        <authorList>
            <person name="Sambles C."/>
            <person name="Schlenzig A."/>
            <person name="O'Neill P."/>
            <person name="Grant M."/>
            <person name="Studholme D.J."/>
        </authorList>
    </citation>
    <scope>NUCLEOTIDE SEQUENCE</scope>
    <source>
        <strain evidence="11">00238/432</strain>
    </source>
</reference>
<dbReference type="Gene3D" id="3.30.230.10">
    <property type="match status" value="1"/>
</dbReference>
<evidence type="ECO:0000256" key="6">
    <source>
        <dbReference type="ARBA" id="ARBA00023235"/>
    </source>
</evidence>
<dbReference type="EC" id="5.6.2.2" evidence="7"/>
<dbReference type="PANTHER" id="PTHR45866">
    <property type="entry name" value="DNA GYRASE/TOPOISOMERASE SUBUNIT B"/>
    <property type="match status" value="1"/>
</dbReference>
<evidence type="ECO:0000259" key="10">
    <source>
        <dbReference type="PROSITE" id="PS50880"/>
    </source>
</evidence>
<accession>A0A8J4SQ15</accession>
<reference evidence="11" key="2">
    <citation type="submission" date="2020-02" db="EMBL/GenBank/DDBJ databases">
        <authorList>
            <person name="Studholme D.J."/>
        </authorList>
    </citation>
    <scope>NUCLEOTIDE SEQUENCE</scope>
    <source>
        <strain evidence="11">00238/432</strain>
    </source>
</reference>
<keyword evidence="7" id="KW-0799">Topoisomerase</keyword>
<dbReference type="Gene3D" id="3.40.50.670">
    <property type="match status" value="1"/>
</dbReference>
<comment type="similarity">
    <text evidence="2">Belongs to the type II topoisomerase GyrB family.</text>
</comment>
<evidence type="ECO:0000256" key="1">
    <source>
        <dbReference type="ARBA" id="ARBA00000185"/>
    </source>
</evidence>
<dbReference type="InterPro" id="IPR006171">
    <property type="entry name" value="TOPRIM_dom"/>
</dbReference>
<evidence type="ECO:0000256" key="5">
    <source>
        <dbReference type="ARBA" id="ARBA00023125"/>
    </source>
</evidence>
<comment type="subunit">
    <text evidence="7">Homodimer.</text>
</comment>
<protein>
    <recommendedName>
        <fullName evidence="7">DNA topoisomerase 2</fullName>
        <ecNumber evidence="7">5.6.2.2</ecNumber>
    </recommendedName>
</protein>
<dbReference type="InterPro" id="IPR013760">
    <property type="entry name" value="Topo_IIA-like_dom_sf"/>
</dbReference>
<feature type="transmembrane region" description="Helical" evidence="9">
    <location>
        <begin position="150"/>
        <end position="172"/>
    </location>
</feature>
<dbReference type="InterPro" id="IPR002288">
    <property type="entry name" value="DNA_gyrase_B_C"/>
</dbReference>
<feature type="transmembrane region" description="Helical" evidence="9">
    <location>
        <begin position="17"/>
        <end position="36"/>
    </location>
</feature>
<dbReference type="PRINTS" id="PR00418">
    <property type="entry name" value="TPI2FAMILY"/>
</dbReference>
<keyword evidence="6 7" id="KW-0413">Isomerase</keyword>
<dbReference type="GO" id="GO:0046872">
    <property type="term" value="F:metal ion binding"/>
    <property type="evidence" value="ECO:0007669"/>
    <property type="project" value="UniProtKB-KW"/>
</dbReference>